<dbReference type="EMBL" id="JAFJZO010000035">
    <property type="protein sequence ID" value="KAG5492649.1"/>
    <property type="molecule type" value="Genomic_DNA"/>
</dbReference>
<accession>A0A836KZF0</accession>
<feature type="region of interest" description="Disordered" evidence="1">
    <location>
        <begin position="117"/>
        <end position="138"/>
    </location>
</feature>
<dbReference type="GeneID" id="94287353"/>
<dbReference type="RefSeq" id="XP_067753433.1">
    <property type="nucleotide sequence ID" value="XM_067897276.1"/>
</dbReference>
<dbReference type="KEGG" id="phet:94287353"/>
<dbReference type="AlphaFoldDB" id="A0A836KZF0"/>
<feature type="region of interest" description="Disordered" evidence="1">
    <location>
        <begin position="226"/>
        <end position="250"/>
    </location>
</feature>
<keyword evidence="4" id="KW-1185">Reference proteome</keyword>
<feature type="transmembrane region" description="Helical" evidence="2">
    <location>
        <begin position="90"/>
        <end position="109"/>
    </location>
</feature>
<evidence type="ECO:0000313" key="3">
    <source>
        <dbReference type="EMBL" id="KAG5492649.1"/>
    </source>
</evidence>
<keyword evidence="2" id="KW-0812">Transmembrane</keyword>
<evidence type="ECO:0000313" key="4">
    <source>
        <dbReference type="Proteomes" id="UP000674318"/>
    </source>
</evidence>
<evidence type="ECO:0008006" key="5">
    <source>
        <dbReference type="Google" id="ProtNLM"/>
    </source>
</evidence>
<comment type="caution">
    <text evidence="3">The sequence shown here is derived from an EMBL/GenBank/DDBJ whole genome shotgun (WGS) entry which is preliminary data.</text>
</comment>
<feature type="compositionally biased region" description="Polar residues" evidence="1">
    <location>
        <begin position="235"/>
        <end position="250"/>
    </location>
</feature>
<evidence type="ECO:0000256" key="2">
    <source>
        <dbReference type="SAM" id="Phobius"/>
    </source>
</evidence>
<name>A0A836KZF0_9TRYP</name>
<protein>
    <recommendedName>
        <fullName evidence="5">Transmembrane protein</fullName>
    </recommendedName>
</protein>
<evidence type="ECO:0000256" key="1">
    <source>
        <dbReference type="SAM" id="MobiDB-lite"/>
    </source>
</evidence>
<organism evidence="3 4">
    <name type="scientific">Porcisia hertigi</name>
    <dbReference type="NCBI Taxonomy" id="2761500"/>
    <lineage>
        <taxon>Eukaryota</taxon>
        <taxon>Discoba</taxon>
        <taxon>Euglenozoa</taxon>
        <taxon>Kinetoplastea</taxon>
        <taxon>Metakinetoplastina</taxon>
        <taxon>Trypanosomatida</taxon>
        <taxon>Trypanosomatidae</taxon>
        <taxon>Leishmaniinae</taxon>
        <taxon>Porcisia</taxon>
    </lineage>
</organism>
<keyword evidence="2" id="KW-1133">Transmembrane helix</keyword>
<dbReference type="OrthoDB" id="261247at2759"/>
<sequence length="250" mass="26846">MRRVWMCKAAAVTLAIKRPPSVVSCWSATYTTSSSELCRTALVPCECTLTSTRRETLGKLSPLRYGGIGTGGSSPALFRLTRVTRIPPQLARLVMAGGAALLQVFWVAYQRESQKLRQEEQSRGADGATQGVSAMGRSPVMSPAEAVQVLGLDSSFPDLLTSVQRVSSSSTLTPASLPLAPGEARMTAQQNFERMFALAVKEGNMFLAGKLSAAYRICVDPKWDQTMSGGEEATTDTNKQSTTEANGTER</sequence>
<keyword evidence="2" id="KW-0472">Membrane</keyword>
<gene>
    <name evidence="3" type="ORF">JKF63_01228</name>
</gene>
<dbReference type="Proteomes" id="UP000674318">
    <property type="component" value="Chromosome 35"/>
</dbReference>
<reference evidence="3 4" key="1">
    <citation type="submission" date="2021-02" db="EMBL/GenBank/DDBJ databases">
        <title>Porcisia hertigi Genome sequencing and assembly.</title>
        <authorList>
            <person name="Almutairi H."/>
            <person name="Gatherer D."/>
        </authorList>
    </citation>
    <scope>NUCLEOTIDE SEQUENCE [LARGE SCALE GENOMIC DNA]</scope>
    <source>
        <strain evidence="3 4">C119</strain>
    </source>
</reference>
<proteinExistence type="predicted"/>